<feature type="domain" description="M23ase beta-sheet core" evidence="1">
    <location>
        <begin position="141"/>
        <end position="235"/>
    </location>
</feature>
<dbReference type="EMBL" id="JBHSKS010000003">
    <property type="protein sequence ID" value="MFC5191048.1"/>
    <property type="molecule type" value="Genomic_DNA"/>
</dbReference>
<dbReference type="Gene3D" id="2.70.70.10">
    <property type="entry name" value="Glucose Permease (Domain IIA)"/>
    <property type="match status" value="1"/>
</dbReference>
<protein>
    <submittedName>
        <fullName evidence="2">M23 family metallopeptidase</fullName>
        <ecNumber evidence="2">3.4.-.-</ecNumber>
    </submittedName>
</protein>
<proteinExistence type="predicted"/>
<accession>A0ABW0BT76</accession>
<evidence type="ECO:0000313" key="3">
    <source>
        <dbReference type="Proteomes" id="UP001596163"/>
    </source>
</evidence>
<dbReference type="EC" id="3.4.-.-" evidence="2"/>
<comment type="caution">
    <text evidence="2">The sequence shown here is derived from an EMBL/GenBank/DDBJ whole genome shotgun (WGS) entry which is preliminary data.</text>
</comment>
<organism evidence="2 3">
    <name type="scientific">Algoriphagus aquatilis</name>
    <dbReference type="NCBI Taxonomy" id="490186"/>
    <lineage>
        <taxon>Bacteria</taxon>
        <taxon>Pseudomonadati</taxon>
        <taxon>Bacteroidota</taxon>
        <taxon>Cytophagia</taxon>
        <taxon>Cytophagales</taxon>
        <taxon>Cyclobacteriaceae</taxon>
        <taxon>Algoriphagus</taxon>
    </lineage>
</organism>
<sequence>MKNKLTTILTLLGIFLTGMLRAQVQIVAEQDQERNLTLFSFNDSKIPYTVQIHFVKLENLESLQGDLLYKLAKPGKSTLVKLQSIYGNVQTGFRYNTKLYKGDIQPSIPFESPYLIPVEKGISVSMRPLLANQKVPEDRRYTGVGFYFEESATVCAPRKGIISEIKMDVEKVADGLADFSSENYVEIYHQDGSFTRLSGLKANSAKVVVGDTVIPGQALAESSTQGSSSQHHVKMIQSRWEMEVNGVTWVNFPVLIRSEKEELLSDKASENLQSTHPEELIAKELDKKELKKYLGK</sequence>
<dbReference type="InterPro" id="IPR011055">
    <property type="entry name" value="Dup_hybrid_motif"/>
</dbReference>
<dbReference type="GO" id="GO:0016787">
    <property type="term" value="F:hydrolase activity"/>
    <property type="evidence" value="ECO:0007669"/>
    <property type="project" value="UniProtKB-KW"/>
</dbReference>
<dbReference type="RefSeq" id="WP_377912733.1">
    <property type="nucleotide sequence ID" value="NZ_JBHSKS010000003.1"/>
</dbReference>
<gene>
    <name evidence="2" type="ORF">ACFPIK_04670</name>
</gene>
<dbReference type="Pfam" id="PF01551">
    <property type="entry name" value="Peptidase_M23"/>
    <property type="match status" value="1"/>
</dbReference>
<dbReference type="CDD" id="cd12797">
    <property type="entry name" value="M23_peptidase"/>
    <property type="match status" value="1"/>
</dbReference>
<dbReference type="Proteomes" id="UP001596163">
    <property type="component" value="Unassembled WGS sequence"/>
</dbReference>
<keyword evidence="2" id="KW-0378">Hydrolase</keyword>
<dbReference type="InterPro" id="IPR016047">
    <property type="entry name" value="M23ase_b-sheet_dom"/>
</dbReference>
<evidence type="ECO:0000259" key="1">
    <source>
        <dbReference type="Pfam" id="PF01551"/>
    </source>
</evidence>
<keyword evidence="3" id="KW-1185">Reference proteome</keyword>
<name>A0ABW0BT76_9BACT</name>
<evidence type="ECO:0000313" key="2">
    <source>
        <dbReference type="EMBL" id="MFC5191048.1"/>
    </source>
</evidence>
<reference evidence="3" key="1">
    <citation type="journal article" date="2019" name="Int. J. Syst. Evol. Microbiol.">
        <title>The Global Catalogue of Microorganisms (GCM) 10K type strain sequencing project: providing services to taxonomists for standard genome sequencing and annotation.</title>
        <authorList>
            <consortium name="The Broad Institute Genomics Platform"/>
            <consortium name="The Broad Institute Genome Sequencing Center for Infectious Disease"/>
            <person name="Wu L."/>
            <person name="Ma J."/>
        </authorList>
    </citation>
    <scope>NUCLEOTIDE SEQUENCE [LARGE SCALE GENOMIC DNA]</scope>
    <source>
        <strain evidence="3">CGMCC 1.7030</strain>
    </source>
</reference>